<dbReference type="EMBL" id="VSSQ01007475">
    <property type="protein sequence ID" value="MPM36032.1"/>
    <property type="molecule type" value="Genomic_DNA"/>
</dbReference>
<sequence length="93" mass="10516">MIQIITANKQETTPVPNNEYNITKDTHIGGLLKEYPYLKDFLISLSPKFEKLNSPFFKTMAGVATLEMISARGGFQVLDLIDKIVEEINRKQG</sequence>
<evidence type="ECO:0000313" key="2">
    <source>
        <dbReference type="EMBL" id="MPM36032.1"/>
    </source>
</evidence>
<dbReference type="Gene3D" id="1.10.3910.10">
    <property type="entry name" value="SP0561-like"/>
    <property type="match status" value="1"/>
</dbReference>
<protein>
    <recommendedName>
        <fullName evidence="1">DUF1858 domain-containing protein</fullName>
    </recommendedName>
</protein>
<gene>
    <name evidence="2" type="ORF">SDC9_82627</name>
</gene>
<dbReference type="AlphaFoldDB" id="A0A644Z5D4"/>
<evidence type="ECO:0000259" key="1">
    <source>
        <dbReference type="Pfam" id="PF08984"/>
    </source>
</evidence>
<dbReference type="InterPro" id="IPR038062">
    <property type="entry name" value="ScdA-like_N_sf"/>
</dbReference>
<dbReference type="InterPro" id="IPR015077">
    <property type="entry name" value="DUF1858"/>
</dbReference>
<name>A0A644Z5D4_9ZZZZ</name>
<comment type="caution">
    <text evidence="2">The sequence shown here is derived from an EMBL/GenBank/DDBJ whole genome shotgun (WGS) entry which is preliminary data.</text>
</comment>
<organism evidence="2">
    <name type="scientific">bioreactor metagenome</name>
    <dbReference type="NCBI Taxonomy" id="1076179"/>
    <lineage>
        <taxon>unclassified sequences</taxon>
        <taxon>metagenomes</taxon>
        <taxon>ecological metagenomes</taxon>
    </lineage>
</organism>
<dbReference type="Pfam" id="PF08984">
    <property type="entry name" value="DUF1858"/>
    <property type="match status" value="1"/>
</dbReference>
<accession>A0A644Z5D4</accession>
<dbReference type="SUPFAM" id="SSF140683">
    <property type="entry name" value="SP0561-like"/>
    <property type="match status" value="1"/>
</dbReference>
<reference evidence="2" key="1">
    <citation type="submission" date="2019-08" db="EMBL/GenBank/DDBJ databases">
        <authorList>
            <person name="Kucharzyk K."/>
            <person name="Murdoch R.W."/>
            <person name="Higgins S."/>
            <person name="Loffler F."/>
        </authorList>
    </citation>
    <scope>NUCLEOTIDE SEQUENCE</scope>
</reference>
<feature type="domain" description="DUF1858" evidence="1">
    <location>
        <begin position="22"/>
        <end position="81"/>
    </location>
</feature>
<proteinExistence type="predicted"/>